<feature type="compositionally biased region" description="Low complexity" evidence="1">
    <location>
        <begin position="73"/>
        <end position="89"/>
    </location>
</feature>
<comment type="caution">
    <text evidence="2">The sequence shown here is derived from an EMBL/GenBank/DDBJ whole genome shotgun (WGS) entry which is preliminary data.</text>
</comment>
<feature type="compositionally biased region" description="Low complexity" evidence="1">
    <location>
        <begin position="21"/>
        <end position="33"/>
    </location>
</feature>
<dbReference type="Proteomes" id="UP001494902">
    <property type="component" value="Unassembled WGS sequence"/>
</dbReference>
<dbReference type="GO" id="GO:0008233">
    <property type="term" value="F:peptidase activity"/>
    <property type="evidence" value="ECO:0007669"/>
    <property type="project" value="UniProtKB-KW"/>
</dbReference>
<evidence type="ECO:0000313" key="2">
    <source>
        <dbReference type="EMBL" id="MEQ3552000.1"/>
    </source>
</evidence>
<dbReference type="RefSeq" id="WP_349299072.1">
    <property type="nucleotide sequence ID" value="NZ_JBEDNQ010000006.1"/>
</dbReference>
<evidence type="ECO:0000256" key="1">
    <source>
        <dbReference type="SAM" id="MobiDB-lite"/>
    </source>
</evidence>
<name>A0ABV1KBZ8_9PSEU</name>
<reference evidence="2 3" key="1">
    <citation type="submission" date="2024-03" db="EMBL/GenBank/DDBJ databases">
        <title>Draft genome sequence of Pseudonocardia nematodicida JCM 31783.</title>
        <authorList>
            <person name="Butdee W."/>
            <person name="Duangmal K."/>
        </authorList>
    </citation>
    <scope>NUCLEOTIDE SEQUENCE [LARGE SCALE GENOMIC DNA]</scope>
    <source>
        <strain evidence="2 3">JCM 31783</strain>
    </source>
</reference>
<feature type="region of interest" description="Disordered" evidence="1">
    <location>
        <begin position="1"/>
        <end position="33"/>
    </location>
</feature>
<dbReference type="InterPro" id="IPR009003">
    <property type="entry name" value="Peptidase_S1_PA"/>
</dbReference>
<dbReference type="GO" id="GO:0006508">
    <property type="term" value="P:proteolysis"/>
    <property type="evidence" value="ECO:0007669"/>
    <property type="project" value="UniProtKB-KW"/>
</dbReference>
<keyword evidence="3" id="KW-1185">Reference proteome</keyword>
<keyword evidence="2" id="KW-0378">Hydrolase</keyword>
<dbReference type="EMBL" id="JBEDNQ010000006">
    <property type="protein sequence ID" value="MEQ3552000.1"/>
    <property type="molecule type" value="Genomic_DNA"/>
</dbReference>
<sequence length="355" mass="34354">MAPGAADGPAGPPGPDEPDRPAGAGRDLPAAALRRPRRTASLLAAGLAASAVLALLASPADPAGRPPAPQPAPASSAAVGPTTSARAVPGPLPVVPAGPAAIGPGTVTETAGAGLCTAGFVLTAGPRTFLAQAAHCAGTGDETATDGCVSPTVPLGTPVTVRGAGRTVTGTLAWSSWVTMQARGETDPDTCAFNDFALVELPPEAADAVGAAVPFFGGPGTVRTAPPPPGTPVFGLANPADERGVRTVTARAGAIGGRLGGGWAHTVHTMDPGVAGESGSPLLDDRGRAVGILSSLTVGDHPSIEYTDLGRALGYAARTDGPPGLIPAPGPAFTPAPSGVDPRSLAVPAGPGLGP</sequence>
<dbReference type="InterPro" id="IPR043504">
    <property type="entry name" value="Peptidase_S1_PA_chymotrypsin"/>
</dbReference>
<feature type="region of interest" description="Disordered" evidence="1">
    <location>
        <begin position="62"/>
        <end position="92"/>
    </location>
</feature>
<dbReference type="SUPFAM" id="SSF50494">
    <property type="entry name" value="Trypsin-like serine proteases"/>
    <property type="match status" value="1"/>
</dbReference>
<proteinExistence type="predicted"/>
<evidence type="ECO:0000313" key="3">
    <source>
        <dbReference type="Proteomes" id="UP001494902"/>
    </source>
</evidence>
<feature type="region of interest" description="Disordered" evidence="1">
    <location>
        <begin position="329"/>
        <end position="355"/>
    </location>
</feature>
<protein>
    <submittedName>
        <fullName evidence="2">Serine protease</fullName>
    </submittedName>
</protein>
<accession>A0ABV1KBZ8</accession>
<gene>
    <name evidence="2" type="ORF">WIS52_16120</name>
</gene>
<keyword evidence="2" id="KW-0645">Protease</keyword>
<organism evidence="2 3">
    <name type="scientific">Pseudonocardia nematodicida</name>
    <dbReference type="NCBI Taxonomy" id="1206997"/>
    <lineage>
        <taxon>Bacteria</taxon>
        <taxon>Bacillati</taxon>
        <taxon>Actinomycetota</taxon>
        <taxon>Actinomycetes</taxon>
        <taxon>Pseudonocardiales</taxon>
        <taxon>Pseudonocardiaceae</taxon>
        <taxon>Pseudonocardia</taxon>
    </lineage>
</organism>
<dbReference type="Gene3D" id="2.40.10.10">
    <property type="entry name" value="Trypsin-like serine proteases"/>
    <property type="match status" value="1"/>
</dbReference>